<proteinExistence type="inferred from homology"/>
<evidence type="ECO:0000256" key="3">
    <source>
        <dbReference type="ARBA" id="ARBA00022448"/>
    </source>
</evidence>
<dbReference type="RefSeq" id="WP_130851815.1">
    <property type="nucleotide sequence ID" value="NZ_UYIG01000122.1"/>
</dbReference>
<dbReference type="AlphaFoldDB" id="A0A660E233"/>
<name>A0A660E233_9LACO</name>
<evidence type="ECO:0000313" key="6">
    <source>
        <dbReference type="EMBL" id="VDG28660.1"/>
    </source>
</evidence>
<dbReference type="EMBL" id="UYIG01000122">
    <property type="protein sequence ID" value="VDG28660.1"/>
    <property type="molecule type" value="Genomic_DNA"/>
</dbReference>
<keyword evidence="7" id="KW-1185">Reference proteome</keyword>
<keyword evidence="5" id="KW-1133">Transmembrane helix</keyword>
<protein>
    <submittedName>
        <fullName evidence="6">ABC transporter substrate-binding protein [Lactobacillus sp.]</fullName>
    </submittedName>
</protein>
<dbReference type="PANTHER" id="PTHR43649">
    <property type="entry name" value="ARABINOSE-BINDING PROTEIN-RELATED"/>
    <property type="match status" value="1"/>
</dbReference>
<comment type="subcellular location">
    <subcellularLocation>
        <location evidence="1">Cell envelope</location>
    </subcellularLocation>
</comment>
<feature type="transmembrane region" description="Helical" evidence="5">
    <location>
        <begin position="12"/>
        <end position="31"/>
    </location>
</feature>
<dbReference type="InterPro" id="IPR050490">
    <property type="entry name" value="Bact_solute-bd_prot1"/>
</dbReference>
<keyword evidence="5" id="KW-0472">Membrane</keyword>
<keyword evidence="4" id="KW-0732">Signal</keyword>
<keyword evidence="3" id="KW-0813">Transport</keyword>
<evidence type="ECO:0000256" key="1">
    <source>
        <dbReference type="ARBA" id="ARBA00004196"/>
    </source>
</evidence>
<dbReference type="GO" id="GO:0030313">
    <property type="term" value="C:cell envelope"/>
    <property type="evidence" value="ECO:0007669"/>
    <property type="project" value="UniProtKB-SubCell"/>
</dbReference>
<accession>A0A660E233</accession>
<dbReference type="OrthoDB" id="9795467at2"/>
<evidence type="ECO:0000256" key="5">
    <source>
        <dbReference type="SAM" id="Phobius"/>
    </source>
</evidence>
<sequence length="450" mass="49638">MTKLTNSLKRYWQVVGLAVIVILGFSVFGYARTQVHAASGRTKIVFWHEMKGPGQKQLNSFITAFNKSQTKYEVIPQFQGSYNAVIQKIMNTHGTTASPAVFQSMDISSSQMYHSGYTVPVQKFIDRDNYDISQISSVARGVATRNNKLLAMPFNTSQTTLFYNAGLLKKYGIKPLPVSPSYSDISRVSSQLYQKSNHKIKGMSVEAYSWLFEQFLSNANEEFANHHDGHVGIADKVKFTGPVAIESMKWLQGRVKAGDFMNYGNSKNEMAAFLSGKLGLFMQTSADTSLLIKGLGKDLGVTYYPHPDGVKPNGISVGGASMWIANDKSATVQEGAWQFIKFLVSAQTQAKWEKATGYLAINNKATQEPVLKQLYAKYPMTKIPGDQLKSAKANYTNSGIFVDGVVAARALIENAMQQIYAGKDVKQSLQTAENSYNKVLKSTNRANGHG</sequence>
<comment type="similarity">
    <text evidence="2">Belongs to the bacterial solute-binding protein 1 family.</text>
</comment>
<dbReference type="Gene3D" id="3.40.190.10">
    <property type="entry name" value="Periplasmic binding protein-like II"/>
    <property type="match status" value="2"/>
</dbReference>
<gene>
    <name evidence="6" type="ORF">MUDAN_MDHGFNIF_03077</name>
</gene>
<dbReference type="SUPFAM" id="SSF53850">
    <property type="entry name" value="Periplasmic binding protein-like II"/>
    <property type="match status" value="1"/>
</dbReference>
<evidence type="ECO:0000256" key="4">
    <source>
        <dbReference type="ARBA" id="ARBA00022729"/>
    </source>
</evidence>
<organism evidence="6 7">
    <name type="scientific">Lactiplantibacillus mudanjiangensis</name>
    <dbReference type="NCBI Taxonomy" id="1296538"/>
    <lineage>
        <taxon>Bacteria</taxon>
        <taxon>Bacillati</taxon>
        <taxon>Bacillota</taxon>
        <taxon>Bacilli</taxon>
        <taxon>Lactobacillales</taxon>
        <taxon>Lactobacillaceae</taxon>
        <taxon>Lactiplantibacillus</taxon>
    </lineage>
</organism>
<dbReference type="Proteomes" id="UP000289996">
    <property type="component" value="Unassembled WGS sequence"/>
</dbReference>
<dbReference type="CDD" id="cd14748">
    <property type="entry name" value="PBP2_UgpB"/>
    <property type="match status" value="1"/>
</dbReference>
<keyword evidence="5" id="KW-0812">Transmembrane</keyword>
<dbReference type="Pfam" id="PF13416">
    <property type="entry name" value="SBP_bac_8"/>
    <property type="match status" value="1"/>
</dbReference>
<dbReference type="PANTHER" id="PTHR43649:SF31">
    <property type="entry name" value="SN-GLYCEROL-3-PHOSPHATE-BINDING PERIPLASMIC PROTEIN UGPB"/>
    <property type="match status" value="1"/>
</dbReference>
<reference evidence="6 7" key="1">
    <citation type="submission" date="2018-11" db="EMBL/GenBank/DDBJ databases">
        <authorList>
            <person name="Wuyts S."/>
        </authorList>
    </citation>
    <scope>NUCLEOTIDE SEQUENCE [LARGE SCALE GENOMIC DNA]</scope>
    <source>
        <strain evidence="6">Lactobacillus mudanjiangensis AMBF249</strain>
    </source>
</reference>
<evidence type="ECO:0000256" key="2">
    <source>
        <dbReference type="ARBA" id="ARBA00008520"/>
    </source>
</evidence>
<evidence type="ECO:0000313" key="7">
    <source>
        <dbReference type="Proteomes" id="UP000289996"/>
    </source>
</evidence>
<dbReference type="InterPro" id="IPR006059">
    <property type="entry name" value="SBP"/>
</dbReference>